<proteinExistence type="predicted"/>
<keyword evidence="4" id="KW-1185">Reference proteome</keyword>
<dbReference type="InterPro" id="IPR029071">
    <property type="entry name" value="Ubiquitin-like_domsf"/>
</dbReference>
<feature type="transmembrane region" description="Helical" evidence="1">
    <location>
        <begin position="108"/>
        <end position="129"/>
    </location>
</feature>
<sequence>MAKLKIGGSWSGALEVELENWTVPMLRKEVARRSQCGEESINLICAGKVLKDGDGTQKLSQLGVKNNAKVLASRVLADQGQALKDELMAEDEQSSRLTRLKGSQEPSWFWAMAFVLGCMQVFGLGATLYGCGHTSRQAAVTLLAKRHADGSLPIEDFNLELENQSGEAVQLGSETDQRAVMMGLMLHANAKQLI</sequence>
<dbReference type="EMBL" id="BJWL01000001">
    <property type="protein sequence ID" value="GFY80805.1"/>
    <property type="molecule type" value="Genomic_DNA"/>
</dbReference>
<keyword evidence="1" id="KW-1133">Transmembrane helix</keyword>
<dbReference type="PANTHER" id="PTHR12948">
    <property type="entry name" value="NEDD8 ULTIMATE BUSTER-1 BS4 PROTEIN"/>
    <property type="match status" value="1"/>
</dbReference>
<organism evidence="3 4">
    <name type="scientific">Actinidia rufa</name>
    <dbReference type="NCBI Taxonomy" id="165716"/>
    <lineage>
        <taxon>Eukaryota</taxon>
        <taxon>Viridiplantae</taxon>
        <taxon>Streptophyta</taxon>
        <taxon>Embryophyta</taxon>
        <taxon>Tracheophyta</taxon>
        <taxon>Spermatophyta</taxon>
        <taxon>Magnoliopsida</taxon>
        <taxon>eudicotyledons</taxon>
        <taxon>Gunneridae</taxon>
        <taxon>Pentapetalae</taxon>
        <taxon>asterids</taxon>
        <taxon>Ericales</taxon>
        <taxon>Actinidiaceae</taxon>
        <taxon>Actinidia</taxon>
    </lineage>
</organism>
<name>A0A7J0E2Y2_9ERIC</name>
<dbReference type="GO" id="GO:2000058">
    <property type="term" value="P:regulation of ubiquitin-dependent protein catabolic process"/>
    <property type="evidence" value="ECO:0007669"/>
    <property type="project" value="TreeGrafter"/>
</dbReference>
<dbReference type="SUPFAM" id="SSF54236">
    <property type="entry name" value="Ubiquitin-like"/>
    <property type="match status" value="1"/>
</dbReference>
<comment type="caution">
    <text evidence="3">The sequence shown here is derived from an EMBL/GenBank/DDBJ whole genome shotgun (WGS) entry which is preliminary data.</text>
</comment>
<dbReference type="PANTHER" id="PTHR12948:SF3">
    <property type="entry name" value="NEDD8 ULTIMATE BUSTER 1"/>
    <property type="match status" value="1"/>
</dbReference>
<accession>A0A7J0E2Y2</accession>
<dbReference type="OrthoDB" id="434245at2759"/>
<feature type="domain" description="Ubiquitin-like" evidence="2">
    <location>
        <begin position="22"/>
        <end position="70"/>
    </location>
</feature>
<dbReference type="InterPro" id="IPR039749">
    <property type="entry name" value="NUB1"/>
</dbReference>
<dbReference type="Gene3D" id="3.10.20.90">
    <property type="entry name" value="Phosphatidylinositol 3-kinase Catalytic Subunit, Chain A, domain 1"/>
    <property type="match status" value="1"/>
</dbReference>
<evidence type="ECO:0000313" key="4">
    <source>
        <dbReference type="Proteomes" id="UP000585474"/>
    </source>
</evidence>
<keyword evidence="1" id="KW-0472">Membrane</keyword>
<keyword evidence="1" id="KW-0812">Transmembrane</keyword>
<gene>
    <name evidence="3" type="ORF">Acr_01g0006140</name>
</gene>
<evidence type="ECO:0000313" key="3">
    <source>
        <dbReference type="EMBL" id="GFY80805.1"/>
    </source>
</evidence>
<dbReference type="InterPro" id="IPR000626">
    <property type="entry name" value="Ubiquitin-like_dom"/>
</dbReference>
<reference evidence="3 4" key="1">
    <citation type="submission" date="2019-07" db="EMBL/GenBank/DDBJ databases">
        <title>De Novo Assembly of kiwifruit Actinidia rufa.</title>
        <authorList>
            <person name="Sugita-Konishi S."/>
            <person name="Sato K."/>
            <person name="Mori E."/>
            <person name="Abe Y."/>
            <person name="Kisaki G."/>
            <person name="Hamano K."/>
            <person name="Suezawa K."/>
            <person name="Otani M."/>
            <person name="Fukuda T."/>
            <person name="Manabe T."/>
            <person name="Gomi K."/>
            <person name="Tabuchi M."/>
            <person name="Akimitsu K."/>
            <person name="Kataoka I."/>
        </authorList>
    </citation>
    <scope>NUCLEOTIDE SEQUENCE [LARGE SCALE GENOMIC DNA]</scope>
    <source>
        <strain evidence="4">cv. Fuchu</strain>
    </source>
</reference>
<dbReference type="AlphaFoldDB" id="A0A7J0E2Y2"/>
<evidence type="ECO:0000256" key="1">
    <source>
        <dbReference type="SAM" id="Phobius"/>
    </source>
</evidence>
<dbReference type="Proteomes" id="UP000585474">
    <property type="component" value="Unassembled WGS sequence"/>
</dbReference>
<protein>
    <submittedName>
        <fullName evidence="3">Ubiquitin-associated (UBA)/TS-N domain-containing protein</fullName>
    </submittedName>
</protein>
<dbReference type="PROSITE" id="PS50053">
    <property type="entry name" value="UBIQUITIN_2"/>
    <property type="match status" value="1"/>
</dbReference>
<evidence type="ECO:0000259" key="2">
    <source>
        <dbReference type="PROSITE" id="PS50053"/>
    </source>
</evidence>